<feature type="transmembrane region" description="Helical" evidence="1">
    <location>
        <begin position="36"/>
        <end position="58"/>
    </location>
</feature>
<dbReference type="AlphaFoldDB" id="A0A974DJB3"/>
<gene>
    <name evidence="2" type="ORF">XELAEV_18014737mg</name>
</gene>
<evidence type="ECO:0000256" key="1">
    <source>
        <dbReference type="SAM" id="Phobius"/>
    </source>
</evidence>
<keyword evidence="1" id="KW-0812">Transmembrane</keyword>
<keyword evidence="1" id="KW-0472">Membrane</keyword>
<protein>
    <submittedName>
        <fullName evidence="2">Uncharacterized protein</fullName>
    </submittedName>
</protein>
<keyword evidence="1" id="KW-1133">Transmembrane helix</keyword>
<name>A0A974DJB3_XENLA</name>
<evidence type="ECO:0000313" key="2">
    <source>
        <dbReference type="EMBL" id="OCT91677.1"/>
    </source>
</evidence>
<sequence>MAFNKVGQFIQSIYGRPLPLSTLFDLHLYGCLFPSIASKFLCLCFVLCCVCVFSTLCVPGGSDSLYELVHICKHLLSSSRPSLIL</sequence>
<dbReference type="Proteomes" id="UP000694892">
    <property type="component" value="Chromosome 2S"/>
</dbReference>
<dbReference type="EMBL" id="CM004469">
    <property type="protein sequence ID" value="OCT91677.1"/>
    <property type="molecule type" value="Genomic_DNA"/>
</dbReference>
<proteinExistence type="predicted"/>
<reference evidence="3" key="1">
    <citation type="journal article" date="2016" name="Nature">
        <title>Genome evolution in the allotetraploid frog Xenopus laevis.</title>
        <authorList>
            <person name="Session A.M."/>
            <person name="Uno Y."/>
            <person name="Kwon T."/>
            <person name="Chapman J.A."/>
            <person name="Toyoda A."/>
            <person name="Takahashi S."/>
            <person name="Fukui A."/>
            <person name="Hikosaka A."/>
            <person name="Suzuki A."/>
            <person name="Kondo M."/>
            <person name="van Heeringen S.J."/>
            <person name="Quigley I."/>
            <person name="Heinz S."/>
            <person name="Ogino H."/>
            <person name="Ochi H."/>
            <person name="Hellsten U."/>
            <person name="Lyons J.B."/>
            <person name="Simakov O."/>
            <person name="Putnam N."/>
            <person name="Stites J."/>
            <person name="Kuroki Y."/>
            <person name="Tanaka T."/>
            <person name="Michiue T."/>
            <person name="Watanabe M."/>
            <person name="Bogdanovic O."/>
            <person name="Lister R."/>
            <person name="Georgiou G."/>
            <person name="Paranjpe S.S."/>
            <person name="van Kruijsbergen I."/>
            <person name="Shu S."/>
            <person name="Carlson J."/>
            <person name="Kinoshita T."/>
            <person name="Ohta Y."/>
            <person name="Mawaribuchi S."/>
            <person name="Jenkins J."/>
            <person name="Grimwood J."/>
            <person name="Schmutz J."/>
            <person name="Mitros T."/>
            <person name="Mozaffari S.V."/>
            <person name="Suzuki Y."/>
            <person name="Haramoto Y."/>
            <person name="Yamamoto T.S."/>
            <person name="Takagi C."/>
            <person name="Heald R."/>
            <person name="Miller K."/>
            <person name="Haudenschild C."/>
            <person name="Kitzman J."/>
            <person name="Nakayama T."/>
            <person name="Izutsu Y."/>
            <person name="Robert J."/>
            <person name="Fortriede J."/>
            <person name="Burns K."/>
            <person name="Lotay V."/>
            <person name="Karimi K."/>
            <person name="Yasuoka Y."/>
            <person name="Dichmann D.S."/>
            <person name="Flajnik M.F."/>
            <person name="Houston D.W."/>
            <person name="Shendure J."/>
            <person name="DuPasquier L."/>
            <person name="Vize P.D."/>
            <person name="Zorn A.M."/>
            <person name="Ito M."/>
            <person name="Marcotte E.M."/>
            <person name="Wallingford J.B."/>
            <person name="Ito Y."/>
            <person name="Asashima M."/>
            <person name="Ueno N."/>
            <person name="Matsuda Y."/>
            <person name="Veenstra G.J."/>
            <person name="Fujiyama A."/>
            <person name="Harland R.M."/>
            <person name="Taira M."/>
            <person name="Rokhsar D.S."/>
        </authorList>
    </citation>
    <scope>NUCLEOTIDE SEQUENCE [LARGE SCALE GENOMIC DNA]</scope>
    <source>
        <strain evidence="3">J</strain>
    </source>
</reference>
<accession>A0A974DJB3</accession>
<evidence type="ECO:0000313" key="3">
    <source>
        <dbReference type="Proteomes" id="UP000694892"/>
    </source>
</evidence>
<organism evidence="2 3">
    <name type="scientific">Xenopus laevis</name>
    <name type="common">African clawed frog</name>
    <dbReference type="NCBI Taxonomy" id="8355"/>
    <lineage>
        <taxon>Eukaryota</taxon>
        <taxon>Metazoa</taxon>
        <taxon>Chordata</taxon>
        <taxon>Craniata</taxon>
        <taxon>Vertebrata</taxon>
        <taxon>Euteleostomi</taxon>
        <taxon>Amphibia</taxon>
        <taxon>Batrachia</taxon>
        <taxon>Anura</taxon>
        <taxon>Pipoidea</taxon>
        <taxon>Pipidae</taxon>
        <taxon>Xenopodinae</taxon>
        <taxon>Xenopus</taxon>
        <taxon>Xenopus</taxon>
    </lineage>
</organism>